<sequence>MEGRANAFHTLSYRELTDKCLIEGEDNMPVSYDGFQLTGYRLFYSWDRSLRVAEPDSALGIKKPVDLSERVLNDSIHVYTESASFADNLANLATNFPRDETNLNVTIDGLHNQGCVEWVDEVSTFAHLVFVLWRTVHGKEQGLTVIDWRALNRMIVPDNYPRLPQAAVGLRTVPGVSGSLHTLLPYYA</sequence>
<proteinExistence type="predicted"/>
<keyword evidence="2" id="KW-1185">Reference proteome</keyword>
<dbReference type="GeneID" id="70187162"/>
<dbReference type="Proteomes" id="UP000756346">
    <property type="component" value="Unassembled WGS sequence"/>
</dbReference>
<accession>A0A9P8XSE1</accession>
<evidence type="ECO:0000313" key="1">
    <source>
        <dbReference type="EMBL" id="KAH7012292.1"/>
    </source>
</evidence>
<protein>
    <submittedName>
        <fullName evidence="1">Uncharacterized protein</fullName>
    </submittedName>
</protein>
<dbReference type="AlphaFoldDB" id="A0A9P8XSE1"/>
<dbReference type="RefSeq" id="XP_046004668.1">
    <property type="nucleotide sequence ID" value="XM_046157616.1"/>
</dbReference>
<evidence type="ECO:0000313" key="2">
    <source>
        <dbReference type="Proteomes" id="UP000756346"/>
    </source>
</evidence>
<name>A0A9P8XSE1_9PEZI</name>
<reference evidence="1" key="1">
    <citation type="journal article" date="2021" name="Nat. Commun.">
        <title>Genetic determinants of endophytism in the Arabidopsis root mycobiome.</title>
        <authorList>
            <person name="Mesny F."/>
            <person name="Miyauchi S."/>
            <person name="Thiergart T."/>
            <person name="Pickel B."/>
            <person name="Atanasova L."/>
            <person name="Karlsson M."/>
            <person name="Huettel B."/>
            <person name="Barry K.W."/>
            <person name="Haridas S."/>
            <person name="Chen C."/>
            <person name="Bauer D."/>
            <person name="Andreopoulos W."/>
            <person name="Pangilinan J."/>
            <person name="LaButti K."/>
            <person name="Riley R."/>
            <person name="Lipzen A."/>
            <person name="Clum A."/>
            <person name="Drula E."/>
            <person name="Henrissat B."/>
            <person name="Kohler A."/>
            <person name="Grigoriev I.V."/>
            <person name="Martin F.M."/>
            <person name="Hacquard S."/>
        </authorList>
    </citation>
    <scope>NUCLEOTIDE SEQUENCE</scope>
    <source>
        <strain evidence="1">MPI-CAGE-CH-0230</strain>
    </source>
</reference>
<organism evidence="1 2">
    <name type="scientific">Microdochium trichocladiopsis</name>
    <dbReference type="NCBI Taxonomy" id="1682393"/>
    <lineage>
        <taxon>Eukaryota</taxon>
        <taxon>Fungi</taxon>
        <taxon>Dikarya</taxon>
        <taxon>Ascomycota</taxon>
        <taxon>Pezizomycotina</taxon>
        <taxon>Sordariomycetes</taxon>
        <taxon>Xylariomycetidae</taxon>
        <taxon>Xylariales</taxon>
        <taxon>Microdochiaceae</taxon>
        <taxon>Microdochium</taxon>
    </lineage>
</organism>
<dbReference type="EMBL" id="JAGTJQ010000015">
    <property type="protein sequence ID" value="KAH7012292.1"/>
    <property type="molecule type" value="Genomic_DNA"/>
</dbReference>
<gene>
    <name evidence="1" type="ORF">B0I36DRAFT_356362</name>
</gene>
<comment type="caution">
    <text evidence="1">The sequence shown here is derived from an EMBL/GenBank/DDBJ whole genome shotgun (WGS) entry which is preliminary data.</text>
</comment>